<keyword evidence="2" id="KW-1185">Reference proteome</keyword>
<dbReference type="EMBL" id="JAFMPY010000005">
    <property type="protein sequence ID" value="MBO0903404.1"/>
    <property type="molecule type" value="Genomic_DNA"/>
</dbReference>
<protein>
    <submittedName>
        <fullName evidence="1">Uncharacterized protein</fullName>
    </submittedName>
</protein>
<gene>
    <name evidence="1" type="ORF">J1C47_07095</name>
</gene>
<evidence type="ECO:0000313" key="2">
    <source>
        <dbReference type="Proteomes" id="UP000664288"/>
    </source>
</evidence>
<dbReference type="Proteomes" id="UP000664288">
    <property type="component" value="Unassembled WGS sequence"/>
</dbReference>
<proteinExistence type="predicted"/>
<reference evidence="1 2" key="1">
    <citation type="submission" date="2021-03" db="EMBL/GenBank/DDBJ databases">
        <title>Whole genome sequence of Jiella sp. MQZ13P-4.</title>
        <authorList>
            <person name="Tuo L."/>
        </authorList>
    </citation>
    <scope>NUCLEOTIDE SEQUENCE [LARGE SCALE GENOMIC DNA]</scope>
    <source>
        <strain evidence="1 2">MQZ13P-4</strain>
    </source>
</reference>
<organism evidence="1 2">
    <name type="scientific">Jiella sonneratiae</name>
    <dbReference type="NCBI Taxonomy" id="2816856"/>
    <lineage>
        <taxon>Bacteria</taxon>
        <taxon>Pseudomonadati</taxon>
        <taxon>Pseudomonadota</taxon>
        <taxon>Alphaproteobacteria</taxon>
        <taxon>Hyphomicrobiales</taxon>
        <taxon>Aurantimonadaceae</taxon>
        <taxon>Jiella</taxon>
    </lineage>
</organism>
<accession>A0ABS3J140</accession>
<dbReference type="RefSeq" id="WP_207350037.1">
    <property type="nucleotide sequence ID" value="NZ_JAFMPY010000005.1"/>
</dbReference>
<sequence length="168" mass="18360">MMQDVAEAAKLEGWAIVATANAGYCDVRQIDTAGQDVAEPLHLSPVSVGCVTWLDGFFPEDRWVDCEVSLFLEEVSRLGLRCYLPQIAGRIAKRLTAYFDGVLLQEFDIPRGQSSELWITLALPGTGTLSLRSSSPKSSVGDDVRDLGFMVSHVNVNDADWISPNSLL</sequence>
<comment type="caution">
    <text evidence="1">The sequence shown here is derived from an EMBL/GenBank/DDBJ whole genome shotgun (WGS) entry which is preliminary data.</text>
</comment>
<name>A0ABS3J140_9HYPH</name>
<evidence type="ECO:0000313" key="1">
    <source>
        <dbReference type="EMBL" id="MBO0903404.1"/>
    </source>
</evidence>